<keyword evidence="2" id="KW-1185">Reference proteome</keyword>
<dbReference type="KEGG" id="aup:AsAng_0041940"/>
<dbReference type="RefSeq" id="WP_264788726.1">
    <property type="nucleotide sequence ID" value="NZ_AP026867.1"/>
</dbReference>
<evidence type="ECO:0008006" key="3">
    <source>
        <dbReference type="Google" id="ProtNLM"/>
    </source>
</evidence>
<accession>A0A915YI87</accession>
<proteinExistence type="predicted"/>
<evidence type="ECO:0000313" key="1">
    <source>
        <dbReference type="EMBL" id="BDS13456.1"/>
    </source>
</evidence>
<reference evidence="1" key="1">
    <citation type="submission" date="2022-09" db="EMBL/GenBank/DDBJ databases">
        <title>Aureispira anguillicida sp. nov., isolated from Leptocephalus of Japanese eel Anguilla japonica.</title>
        <authorList>
            <person name="Yuasa K."/>
            <person name="Mekata T."/>
            <person name="Ikunari K."/>
        </authorList>
    </citation>
    <scope>NUCLEOTIDE SEQUENCE</scope>
    <source>
        <strain evidence="1">EL160426</strain>
    </source>
</reference>
<protein>
    <recommendedName>
        <fullName evidence="3">Lipoprotein</fullName>
    </recommendedName>
</protein>
<gene>
    <name evidence="1" type="ORF">AsAng_0041940</name>
</gene>
<sequence>MMRLLILTSFLLFSCEMIKNKNKTEDQLLHLDKQEEVIKQRVLSYELDIKYSNDTSTSMSPNMLKKVFSFLDEIENDTILRKIEANIYEDNILFCIEGAASKNVSSKVIHKRIQNLKENLHLILGKYDEYRPAFKTVEKIKYNKKDYVKLNLNRLMY</sequence>
<evidence type="ECO:0000313" key="2">
    <source>
        <dbReference type="Proteomes" id="UP001060919"/>
    </source>
</evidence>
<dbReference type="EMBL" id="AP026867">
    <property type="protein sequence ID" value="BDS13456.1"/>
    <property type="molecule type" value="Genomic_DNA"/>
</dbReference>
<dbReference type="Proteomes" id="UP001060919">
    <property type="component" value="Chromosome"/>
</dbReference>
<dbReference type="AlphaFoldDB" id="A0A915YI87"/>
<name>A0A915YI87_9BACT</name>
<organism evidence="1 2">
    <name type="scientific">Aureispira anguillae</name>
    <dbReference type="NCBI Taxonomy" id="2864201"/>
    <lineage>
        <taxon>Bacteria</taxon>
        <taxon>Pseudomonadati</taxon>
        <taxon>Bacteroidota</taxon>
        <taxon>Saprospiria</taxon>
        <taxon>Saprospirales</taxon>
        <taxon>Saprospiraceae</taxon>
        <taxon>Aureispira</taxon>
    </lineage>
</organism>